<dbReference type="Pfam" id="PF06244">
    <property type="entry name" value="Ccdc124"/>
    <property type="match status" value="1"/>
</dbReference>
<dbReference type="OrthoDB" id="76412at2759"/>
<gene>
    <name evidence="2" type="ORF">POCTA_138.1.T0670121</name>
</gene>
<feature type="domain" description="Coiled-coil" evidence="1">
    <location>
        <begin position="96"/>
        <end position="138"/>
    </location>
</feature>
<comment type="caution">
    <text evidence="2">The sequence shown here is derived from an EMBL/GenBank/DDBJ whole genome shotgun (WGS) entry which is preliminary data.</text>
</comment>
<evidence type="ECO:0000259" key="1">
    <source>
        <dbReference type="Pfam" id="PF06244"/>
    </source>
</evidence>
<evidence type="ECO:0000313" key="3">
    <source>
        <dbReference type="Proteomes" id="UP000683925"/>
    </source>
</evidence>
<name>A0A8S1VLH0_PAROT</name>
<protein>
    <recommendedName>
        <fullName evidence="1">Coiled-coil domain-containing protein</fullName>
    </recommendedName>
</protein>
<dbReference type="InterPro" id="IPR054414">
    <property type="entry name" value="Ccdc124/Oxs1_C"/>
</dbReference>
<accession>A0A8S1VLH0</accession>
<keyword evidence="3" id="KW-1185">Reference proteome</keyword>
<reference evidence="2" key="1">
    <citation type="submission" date="2021-01" db="EMBL/GenBank/DDBJ databases">
        <authorList>
            <consortium name="Genoscope - CEA"/>
            <person name="William W."/>
        </authorList>
    </citation>
    <scope>NUCLEOTIDE SEQUENCE</scope>
</reference>
<proteinExistence type="predicted"/>
<evidence type="ECO:0000313" key="2">
    <source>
        <dbReference type="EMBL" id="CAD8176499.1"/>
    </source>
</evidence>
<dbReference type="Proteomes" id="UP000683925">
    <property type="component" value="Unassembled WGS sequence"/>
</dbReference>
<sequence length="138" mass="17110">MQNWRVNRVRMKKLNRNNQNSKIIINFFNKINKNNKQIQKNFKKFGIQTKKILMKRLDKIRITFQEINKKKIRKNMNKSLMLMELISLQMLLMEKKFKEYCRKRLQKVQKDNPLLRHSQIMEMIYKQWKTDPLNPKNQ</sequence>
<dbReference type="AlphaFoldDB" id="A0A8S1VLH0"/>
<dbReference type="EMBL" id="CAJJDP010000066">
    <property type="protein sequence ID" value="CAD8176499.1"/>
    <property type="molecule type" value="Genomic_DNA"/>
</dbReference>
<organism evidence="2 3">
    <name type="scientific">Paramecium octaurelia</name>
    <dbReference type="NCBI Taxonomy" id="43137"/>
    <lineage>
        <taxon>Eukaryota</taxon>
        <taxon>Sar</taxon>
        <taxon>Alveolata</taxon>
        <taxon>Ciliophora</taxon>
        <taxon>Intramacronucleata</taxon>
        <taxon>Oligohymenophorea</taxon>
        <taxon>Peniculida</taxon>
        <taxon>Parameciidae</taxon>
        <taxon>Paramecium</taxon>
    </lineage>
</organism>